<dbReference type="VEuPathDB" id="FungiDB:HGUI_02557"/>
<accession>A0A1L0CNA3</accession>
<gene>
    <name evidence="1" type="ORF">HGUI_02557</name>
</gene>
<reference evidence="2" key="1">
    <citation type="submission" date="2016-11" db="EMBL/GenBank/DDBJ databases">
        <authorList>
            <person name="Guldener U."/>
        </authorList>
    </citation>
    <scope>NUCLEOTIDE SEQUENCE [LARGE SCALE GENOMIC DNA]</scope>
</reference>
<sequence>MNRIFYPKKVLSASSNYVAVEQKVTVDMIREASNIQNKVQLLKPYNQYPAEKIGSLLTIKATIVQNKLFPNGIVRVINSPQDIDYILLSKYNELEKKRVREEEIKNMNLARIKAETEARIKAEELAEIEEFEEKL</sequence>
<protein>
    <submittedName>
        <fullName evidence="1">Uncharacterized protein</fullName>
    </submittedName>
</protein>
<dbReference type="AlphaFoldDB" id="A0A1L0CNA3"/>
<dbReference type="OrthoDB" id="3972234at2759"/>
<organism evidence="1 2">
    <name type="scientific">Hanseniaspora guilliermondii</name>
    <dbReference type="NCBI Taxonomy" id="56406"/>
    <lineage>
        <taxon>Eukaryota</taxon>
        <taxon>Fungi</taxon>
        <taxon>Dikarya</taxon>
        <taxon>Ascomycota</taxon>
        <taxon>Saccharomycotina</taxon>
        <taxon>Saccharomycetes</taxon>
        <taxon>Saccharomycodales</taxon>
        <taxon>Saccharomycodaceae</taxon>
        <taxon>Hanseniaspora</taxon>
    </lineage>
</organism>
<keyword evidence="2" id="KW-1185">Reference proteome</keyword>
<dbReference type="Proteomes" id="UP000183365">
    <property type="component" value="Unassembled WGS sequence"/>
</dbReference>
<evidence type="ECO:0000313" key="2">
    <source>
        <dbReference type="Proteomes" id="UP000183365"/>
    </source>
</evidence>
<evidence type="ECO:0000313" key="1">
    <source>
        <dbReference type="EMBL" id="SGZ40357.1"/>
    </source>
</evidence>
<name>A0A1L0CNA3_9ASCO</name>
<proteinExistence type="predicted"/>
<dbReference type="EMBL" id="FQNF01000048">
    <property type="protein sequence ID" value="SGZ40357.1"/>
    <property type="molecule type" value="Genomic_DNA"/>
</dbReference>